<dbReference type="AlphaFoldDB" id="A0A1S3IXS7"/>
<protein>
    <recommendedName>
        <fullName evidence="6">Caveolin</fullName>
    </recommendedName>
</protein>
<evidence type="ECO:0000256" key="1">
    <source>
        <dbReference type="ARBA" id="ARBA00004202"/>
    </source>
</evidence>
<keyword evidence="7" id="KW-1185">Reference proteome</keyword>
<evidence type="ECO:0000256" key="2">
    <source>
        <dbReference type="ARBA" id="ARBA00010988"/>
    </source>
</evidence>
<dbReference type="InterPro" id="IPR001612">
    <property type="entry name" value="Caveolin"/>
</dbReference>
<dbReference type="PANTHER" id="PTHR10844">
    <property type="entry name" value="CAVEOLIN"/>
    <property type="match status" value="1"/>
</dbReference>
<keyword evidence="3 6" id="KW-1003">Cell membrane</keyword>
<organism evidence="7 8">
    <name type="scientific">Lingula anatina</name>
    <name type="common">Brachiopod</name>
    <name type="synonym">Lingula unguis</name>
    <dbReference type="NCBI Taxonomy" id="7574"/>
    <lineage>
        <taxon>Eukaryota</taxon>
        <taxon>Metazoa</taxon>
        <taxon>Spiralia</taxon>
        <taxon>Lophotrochozoa</taxon>
        <taxon>Brachiopoda</taxon>
        <taxon>Linguliformea</taxon>
        <taxon>Lingulata</taxon>
        <taxon>Lingulida</taxon>
        <taxon>Linguloidea</taxon>
        <taxon>Lingulidae</taxon>
        <taxon>Lingula</taxon>
    </lineage>
</organism>
<name>A0A1S3IXS7_LINAN</name>
<dbReference type="GeneID" id="106168477"/>
<dbReference type="GO" id="GO:0070836">
    <property type="term" value="P:caveola assembly"/>
    <property type="evidence" value="ECO:0007669"/>
    <property type="project" value="InterPro"/>
</dbReference>
<reference evidence="8" key="1">
    <citation type="submission" date="2025-08" db="UniProtKB">
        <authorList>
            <consortium name="RefSeq"/>
        </authorList>
    </citation>
    <scope>IDENTIFICATION</scope>
    <source>
        <tissue evidence="8">Gonads</tissue>
    </source>
</reference>
<dbReference type="GO" id="GO:0060090">
    <property type="term" value="F:molecular adaptor activity"/>
    <property type="evidence" value="ECO:0007669"/>
    <property type="project" value="TreeGrafter"/>
</dbReference>
<comment type="subcellular location">
    <subcellularLocation>
        <location evidence="1 6">Cell membrane</location>
        <topology evidence="1 6">Peripheral membrane protein</topology>
    </subcellularLocation>
    <subcellularLocation>
        <location evidence="6">Golgi apparatus membrane</location>
        <topology evidence="6">Peripheral membrane protein</topology>
    </subcellularLocation>
    <subcellularLocation>
        <location evidence="6">Membrane</location>
        <location evidence="6">Caveola</location>
        <topology evidence="6">Peripheral membrane protein</topology>
    </subcellularLocation>
</comment>
<dbReference type="InParanoid" id="A0A1S3IXS7"/>
<keyword evidence="5 6" id="KW-0472">Membrane</keyword>
<dbReference type="RefSeq" id="XP_013403000.1">
    <property type="nucleotide sequence ID" value="XM_013547546.1"/>
</dbReference>
<comment type="function">
    <text evidence="6">May act as a scaffolding protein within caveolar membranes. Interacts directly with G-protein alpha subunits and can functionally regulate their activity.</text>
</comment>
<dbReference type="KEGG" id="lak:106168477"/>
<sequence length="151" mass="17178">MSSTEPATVAGEEVKVTLGPDDIDIMNRDPDEINQHLKVTFSDIFAEPHPTIFSFDKVWVLSYQAFTATQLWCYRILSLICGLPCAVCWGIEFACISFCNIWVCVPYVKAFYISLHCIRKIFEPFMDTFVAPCYLAMGKIFSSIKVLVVRE</sequence>
<dbReference type="OrthoDB" id="5917823at2759"/>
<evidence type="ECO:0000256" key="3">
    <source>
        <dbReference type="ARBA" id="ARBA00022475"/>
    </source>
</evidence>
<evidence type="ECO:0000313" key="7">
    <source>
        <dbReference type="Proteomes" id="UP000085678"/>
    </source>
</evidence>
<dbReference type="STRING" id="7574.A0A1S3IXS7"/>
<gene>
    <name evidence="8" type="primary">LOC106168477</name>
</gene>
<comment type="similarity">
    <text evidence="2 6">Belongs to the caveolin family.</text>
</comment>
<evidence type="ECO:0000256" key="4">
    <source>
        <dbReference type="ARBA" id="ARBA00023034"/>
    </source>
</evidence>
<evidence type="ECO:0000256" key="6">
    <source>
        <dbReference type="RuleBase" id="RU000680"/>
    </source>
</evidence>
<dbReference type="GO" id="GO:0000139">
    <property type="term" value="C:Golgi membrane"/>
    <property type="evidence" value="ECO:0007669"/>
    <property type="project" value="UniProtKB-SubCell"/>
</dbReference>
<evidence type="ECO:0000256" key="5">
    <source>
        <dbReference type="ARBA" id="ARBA00023136"/>
    </source>
</evidence>
<accession>A0A1S3IXS7</accession>
<dbReference type="GO" id="GO:0005901">
    <property type="term" value="C:caveola"/>
    <property type="evidence" value="ECO:0007669"/>
    <property type="project" value="UniProtKB-SubCell"/>
</dbReference>
<keyword evidence="4 6" id="KW-0333">Golgi apparatus</keyword>
<evidence type="ECO:0000313" key="8">
    <source>
        <dbReference type="RefSeq" id="XP_013403000.1"/>
    </source>
</evidence>
<dbReference type="PANTHER" id="PTHR10844:SF19">
    <property type="entry name" value="CAVEOLIN-2"/>
    <property type="match status" value="1"/>
</dbReference>
<dbReference type="Proteomes" id="UP000085678">
    <property type="component" value="Unplaced"/>
</dbReference>
<dbReference type="Pfam" id="PF01146">
    <property type="entry name" value="Caveolin"/>
    <property type="match status" value="1"/>
</dbReference>
<proteinExistence type="inferred from homology"/>